<accession>A0A2U3LEM6</accession>
<evidence type="ECO:0000256" key="1">
    <source>
        <dbReference type="SAM" id="Phobius"/>
    </source>
</evidence>
<dbReference type="AlphaFoldDB" id="A0A2U3LEM6"/>
<dbReference type="Proteomes" id="UP000238701">
    <property type="component" value="Unassembled WGS sequence"/>
</dbReference>
<keyword evidence="1" id="KW-0812">Transmembrane</keyword>
<evidence type="ECO:0000313" key="2">
    <source>
        <dbReference type="EMBL" id="SPF50316.1"/>
    </source>
</evidence>
<sequence>MKVLLRRLWAEDEGQDIAEYAVMLAVILVIVVGAIRLVGSNANNVFSAAASSIQ</sequence>
<evidence type="ECO:0000313" key="3">
    <source>
        <dbReference type="Proteomes" id="UP000238701"/>
    </source>
</evidence>
<reference evidence="3" key="1">
    <citation type="submission" date="2018-02" db="EMBL/GenBank/DDBJ databases">
        <authorList>
            <person name="Hausmann B."/>
        </authorList>
    </citation>
    <scope>NUCLEOTIDE SEQUENCE [LARGE SCALE GENOMIC DNA]</scope>
    <source>
        <strain evidence="3">Peat soil MAG SbA1</strain>
    </source>
</reference>
<evidence type="ECO:0008006" key="4">
    <source>
        <dbReference type="Google" id="ProtNLM"/>
    </source>
</evidence>
<name>A0A2U3LEM6_9BACT</name>
<organism evidence="2 3">
    <name type="scientific">Candidatus Sulfotelmatobacter kueseliae</name>
    <dbReference type="NCBI Taxonomy" id="2042962"/>
    <lineage>
        <taxon>Bacteria</taxon>
        <taxon>Pseudomonadati</taxon>
        <taxon>Acidobacteriota</taxon>
        <taxon>Terriglobia</taxon>
        <taxon>Terriglobales</taxon>
        <taxon>Candidatus Korobacteraceae</taxon>
        <taxon>Candidatus Sulfotelmatobacter</taxon>
    </lineage>
</organism>
<feature type="transmembrane region" description="Helical" evidence="1">
    <location>
        <begin position="20"/>
        <end position="38"/>
    </location>
</feature>
<keyword evidence="1" id="KW-0472">Membrane</keyword>
<dbReference type="EMBL" id="OMOD01000198">
    <property type="protein sequence ID" value="SPF50316.1"/>
    <property type="molecule type" value="Genomic_DNA"/>
</dbReference>
<protein>
    <recommendedName>
        <fullName evidence="4">Flp/Fap pilin component</fullName>
    </recommendedName>
</protein>
<keyword evidence="1" id="KW-1133">Transmembrane helix</keyword>
<gene>
    <name evidence="2" type="ORF">SBA1_990019</name>
</gene>
<proteinExistence type="predicted"/>